<dbReference type="PROSITE" id="PS00061">
    <property type="entry name" value="ADH_SHORT"/>
    <property type="match status" value="1"/>
</dbReference>
<keyword evidence="2" id="KW-0560">Oxidoreductase</keyword>
<comment type="caution">
    <text evidence="4">The sequence shown here is derived from an EMBL/GenBank/DDBJ whole genome shotgun (WGS) entry which is preliminary data.</text>
</comment>
<gene>
    <name evidence="4" type="ORF">ACFQZ7_12530</name>
</gene>
<organism evidence="4 5">
    <name type="scientific">Loigolactobacillus binensis</name>
    <dbReference type="NCBI Taxonomy" id="2559922"/>
    <lineage>
        <taxon>Bacteria</taxon>
        <taxon>Bacillati</taxon>
        <taxon>Bacillota</taxon>
        <taxon>Bacilli</taxon>
        <taxon>Lactobacillales</taxon>
        <taxon>Lactobacillaceae</taxon>
        <taxon>Loigolactobacillus</taxon>
    </lineage>
</organism>
<dbReference type="PANTHER" id="PTHR42760:SF133">
    <property type="entry name" value="3-OXOACYL-[ACYL-CARRIER-PROTEIN] REDUCTASE"/>
    <property type="match status" value="1"/>
</dbReference>
<evidence type="ECO:0000313" key="5">
    <source>
        <dbReference type="Proteomes" id="UP001597104"/>
    </source>
</evidence>
<dbReference type="InterPro" id="IPR036291">
    <property type="entry name" value="NAD(P)-bd_dom_sf"/>
</dbReference>
<dbReference type="EMBL" id="JBHTIO010000055">
    <property type="protein sequence ID" value="MFD0898541.1"/>
    <property type="molecule type" value="Genomic_DNA"/>
</dbReference>
<keyword evidence="5" id="KW-1185">Reference proteome</keyword>
<dbReference type="PRINTS" id="PR00080">
    <property type="entry name" value="SDRFAMILY"/>
</dbReference>
<dbReference type="SUPFAM" id="SSF51735">
    <property type="entry name" value="NAD(P)-binding Rossmann-fold domains"/>
    <property type="match status" value="1"/>
</dbReference>
<name>A0ABW3EE25_9LACO</name>
<evidence type="ECO:0000256" key="2">
    <source>
        <dbReference type="ARBA" id="ARBA00023002"/>
    </source>
</evidence>
<comment type="similarity">
    <text evidence="1 3">Belongs to the short-chain dehydrogenases/reductases (SDR) family.</text>
</comment>
<dbReference type="Proteomes" id="UP001597104">
    <property type="component" value="Unassembled WGS sequence"/>
</dbReference>
<dbReference type="InterPro" id="IPR002347">
    <property type="entry name" value="SDR_fam"/>
</dbReference>
<dbReference type="PRINTS" id="PR00081">
    <property type="entry name" value="GDHRDH"/>
</dbReference>
<protein>
    <submittedName>
        <fullName evidence="4">SDR family oxidoreductase</fullName>
    </submittedName>
</protein>
<dbReference type="Gene3D" id="3.40.50.720">
    <property type="entry name" value="NAD(P)-binding Rossmann-like Domain"/>
    <property type="match status" value="1"/>
</dbReference>
<reference evidence="5" key="1">
    <citation type="journal article" date="2019" name="Int. J. Syst. Evol. Microbiol.">
        <title>The Global Catalogue of Microorganisms (GCM) 10K type strain sequencing project: providing services to taxonomists for standard genome sequencing and annotation.</title>
        <authorList>
            <consortium name="The Broad Institute Genomics Platform"/>
            <consortium name="The Broad Institute Genome Sequencing Center for Infectious Disease"/>
            <person name="Wu L."/>
            <person name="Ma J."/>
        </authorList>
    </citation>
    <scope>NUCLEOTIDE SEQUENCE [LARGE SCALE GENOMIC DNA]</scope>
    <source>
        <strain evidence="5">CCM 8925</strain>
    </source>
</reference>
<dbReference type="CDD" id="cd05233">
    <property type="entry name" value="SDR_c"/>
    <property type="match status" value="1"/>
</dbReference>
<dbReference type="InterPro" id="IPR020904">
    <property type="entry name" value="Sc_DH/Rdtase_CS"/>
</dbReference>
<dbReference type="Pfam" id="PF00106">
    <property type="entry name" value="adh_short"/>
    <property type="match status" value="1"/>
</dbReference>
<dbReference type="NCBIfam" id="NF004817">
    <property type="entry name" value="PRK06171.1"/>
    <property type="match status" value="1"/>
</dbReference>
<sequence length="270" mass="28735">MSVEKTNWLEIAGKVYIVTGGSSGIGKAIVDELLADGAKVVNADLNDDERQNDNYLFVKTDVTNKTDVANVVAKAKAHFGTIDGLVNNAGINIPRILVDPVDPTGKYVISEENYDKMFTVNVKSVFLMSSAVAKVLVEKKHGTIVNMSSESGLEGSQGASIYSGTKGAINGFTRAWAKELGQYNVRCIGVAPGVLEATGLRTLSYEEGLAYSRHKTVEQLRAGYANTSTIPLGRSGKLAEIANLVAYFLSDRAGYMTGQTVNVSGGKSRG</sequence>
<proteinExistence type="inferred from homology"/>
<dbReference type="PANTHER" id="PTHR42760">
    <property type="entry name" value="SHORT-CHAIN DEHYDROGENASES/REDUCTASES FAMILY MEMBER"/>
    <property type="match status" value="1"/>
</dbReference>
<evidence type="ECO:0000256" key="3">
    <source>
        <dbReference type="RuleBase" id="RU000363"/>
    </source>
</evidence>
<evidence type="ECO:0000256" key="1">
    <source>
        <dbReference type="ARBA" id="ARBA00006484"/>
    </source>
</evidence>
<evidence type="ECO:0000313" key="4">
    <source>
        <dbReference type="EMBL" id="MFD0898541.1"/>
    </source>
</evidence>
<dbReference type="RefSeq" id="WP_137636856.1">
    <property type="nucleotide sequence ID" value="NZ_BJDN01000003.1"/>
</dbReference>
<accession>A0ABW3EE25</accession>